<gene>
    <name evidence="9" type="ORF">SAMN05444422_10826</name>
</gene>
<evidence type="ECO:0000256" key="5">
    <source>
        <dbReference type="ARBA" id="ARBA00023136"/>
    </source>
</evidence>
<accession>A0A1I1IYC4</accession>
<dbReference type="EMBL" id="FOKW01000008">
    <property type="protein sequence ID" value="SFC40881.1"/>
    <property type="molecule type" value="Genomic_DNA"/>
</dbReference>
<dbReference type="PANTHER" id="PTHR33406">
    <property type="entry name" value="MEMBRANE PROTEIN MJ1562-RELATED"/>
    <property type="match status" value="1"/>
</dbReference>
<evidence type="ECO:0000256" key="3">
    <source>
        <dbReference type="ARBA" id="ARBA00022692"/>
    </source>
</evidence>
<dbReference type="Pfam" id="PF03176">
    <property type="entry name" value="MMPL"/>
    <property type="match status" value="2"/>
</dbReference>
<dbReference type="OrthoDB" id="42357at2157"/>
<comment type="subcellular location">
    <subcellularLocation>
        <location evidence="1">Cell membrane</location>
        <topology evidence="1">Multi-pass membrane protein</topology>
    </subcellularLocation>
</comment>
<feature type="transmembrane region" description="Helical" evidence="7">
    <location>
        <begin position="391"/>
        <end position="410"/>
    </location>
</feature>
<dbReference type="PANTHER" id="PTHR33406:SF13">
    <property type="entry name" value="MEMBRANE PROTEIN YDFJ"/>
    <property type="match status" value="1"/>
</dbReference>
<evidence type="ECO:0000256" key="1">
    <source>
        <dbReference type="ARBA" id="ARBA00004651"/>
    </source>
</evidence>
<feature type="compositionally biased region" description="Polar residues" evidence="6">
    <location>
        <begin position="137"/>
        <end position="150"/>
    </location>
</feature>
<feature type="transmembrane region" description="Helical" evidence="7">
    <location>
        <begin position="905"/>
        <end position="927"/>
    </location>
</feature>
<dbReference type="SUPFAM" id="SSF82866">
    <property type="entry name" value="Multidrug efflux transporter AcrB transmembrane domain"/>
    <property type="match status" value="2"/>
</dbReference>
<feature type="transmembrane region" description="Helical" evidence="7">
    <location>
        <begin position="934"/>
        <end position="960"/>
    </location>
</feature>
<proteinExistence type="predicted"/>
<reference evidence="10" key="1">
    <citation type="submission" date="2016-10" db="EMBL/GenBank/DDBJ databases">
        <authorList>
            <person name="Varghese N."/>
            <person name="Submissions S."/>
        </authorList>
    </citation>
    <scope>NUCLEOTIDE SEQUENCE [LARGE SCALE GENOMIC DNA]</scope>
    <source>
        <strain evidence="10">DSM 13078</strain>
    </source>
</reference>
<feature type="domain" description="SSD" evidence="8">
    <location>
        <begin position="799"/>
        <end position="959"/>
    </location>
</feature>
<feature type="transmembrane region" description="Helical" evidence="7">
    <location>
        <begin position="831"/>
        <end position="849"/>
    </location>
</feature>
<feature type="compositionally biased region" description="Basic and acidic residues" evidence="6">
    <location>
        <begin position="38"/>
        <end position="47"/>
    </location>
</feature>
<keyword evidence="3 7" id="KW-0812">Transmembrane</keyword>
<evidence type="ECO:0000256" key="6">
    <source>
        <dbReference type="SAM" id="MobiDB-lite"/>
    </source>
</evidence>
<evidence type="ECO:0000313" key="10">
    <source>
        <dbReference type="Proteomes" id="UP000199161"/>
    </source>
</evidence>
<dbReference type="GO" id="GO:0005886">
    <property type="term" value="C:plasma membrane"/>
    <property type="evidence" value="ECO:0007669"/>
    <property type="project" value="UniProtKB-SubCell"/>
</dbReference>
<keyword evidence="5 7" id="KW-0472">Membrane</keyword>
<evidence type="ECO:0000256" key="2">
    <source>
        <dbReference type="ARBA" id="ARBA00022475"/>
    </source>
</evidence>
<dbReference type="PROSITE" id="PS50156">
    <property type="entry name" value="SSD"/>
    <property type="match status" value="1"/>
</dbReference>
<dbReference type="AlphaFoldDB" id="A0A1I1IYC4"/>
<feature type="transmembrane region" description="Helical" evidence="7">
    <location>
        <begin position="417"/>
        <end position="439"/>
    </location>
</feature>
<protein>
    <submittedName>
        <fullName evidence="9">Predicted exporter protein, RND superfamily</fullName>
    </submittedName>
</protein>
<feature type="transmembrane region" description="Helical" evidence="7">
    <location>
        <begin position="488"/>
        <end position="509"/>
    </location>
</feature>
<feature type="transmembrane region" description="Helical" evidence="7">
    <location>
        <begin position="805"/>
        <end position="825"/>
    </location>
</feature>
<sequence>MSDFDAPGDEAESEESNGSDDVWAAVEGDGEVDADGNPSRDARKTESEAGAEAGSSSSDVKGAGEREGSSTTGPGTETTTATATATTSASATKAIGALVSRLGSRFGRGTDDAGANTGPAERDGNRDFGSGGAAGLSDSTSKAGSESSPDGGSKDPFTRRINPLITERTWTVVLVFLLVTAVFLGGAVAGGGEQQAGTDQFTEDSEAQEAFDEMQENFDRSGRDAGGTTAQLFVTDRNDGNVLSKPNLLRMLEFQDRVENEDGLRVASTTSPASLIATQLDPEATTAERQYRAIERASPRQLEDAIARADERMGIPVSTDFTRESARADVAQVAITYDTPPMSETSDHAHLQFETQEIADEIEGFDTDDNVVIFGDAVIEEETVQLLGDTAIVVFPAAIVLILFFLLVAYRDPVDLALGLAALVMTMIWTFGFMGFANIPFSDSLITVFPLLLAVGIDFGIHIINRYREERGTGKSIGDSMGITTDQLTTALLIVTLTTVFSIMANLVSDITRDFAIVASAGMVFTFLIFSVFLPAGKVGFDRLREGTRFPEFGSTPLGQENSWMGRVLPVGVHVARAVPVLFLVAMLVLGAGATAYGTGVDTEFDQEAFFPDEDRIEQYQSLPGPLQPSDYTFMTVLNYLEEDFDQSIDGSVTIYVDDSDLRSDRGLREVDRAVRNPPEAFKSDGREADADTILDVIDSQAATDPEFAATVERYDSSGDGIPDRDVDAVYDALFASDGADEAADRLTTDRSATRIDVQIDVDADQDEAVAAARTVADGMELDATATGQLVIFEAVIEKTTESSINSLVVAFLLTMIFLVLSYWWLEGRAIYGVLNLVPVLLAVALLAGSMRLFDVPLTPINAPILSVSIGLGVDYTVHFMHRFVDEYENTGDVHESLLVTVRGTGGALTGSMLTTVTGLGVLYLALIPLIMEFGLLLALGVFYAWLTSILVLPSVIVVWDRLESGDGVSVGVPGR</sequence>
<evidence type="ECO:0000313" key="9">
    <source>
        <dbReference type="EMBL" id="SFC40881.1"/>
    </source>
</evidence>
<feature type="compositionally biased region" description="Acidic residues" evidence="6">
    <location>
        <begin position="1"/>
        <end position="18"/>
    </location>
</feature>
<name>A0A1I1IYC4_NATHA</name>
<keyword evidence="4 7" id="KW-1133">Transmembrane helix</keyword>
<feature type="transmembrane region" description="Helical" evidence="7">
    <location>
        <begin position="515"/>
        <end position="536"/>
    </location>
</feature>
<dbReference type="Proteomes" id="UP000199161">
    <property type="component" value="Unassembled WGS sequence"/>
</dbReference>
<feature type="transmembrane region" description="Helical" evidence="7">
    <location>
        <begin position="445"/>
        <end position="467"/>
    </location>
</feature>
<dbReference type="InterPro" id="IPR000731">
    <property type="entry name" value="SSD"/>
</dbReference>
<feature type="transmembrane region" description="Helical" evidence="7">
    <location>
        <begin position="169"/>
        <end position="190"/>
    </location>
</feature>
<evidence type="ECO:0000256" key="7">
    <source>
        <dbReference type="SAM" id="Phobius"/>
    </source>
</evidence>
<keyword evidence="10" id="KW-1185">Reference proteome</keyword>
<evidence type="ECO:0000256" key="4">
    <source>
        <dbReference type="ARBA" id="ARBA00022989"/>
    </source>
</evidence>
<organism evidence="9 10">
    <name type="scientific">Natronobacterium haloterrestre</name>
    <name type="common">Halobiforma haloterrestris</name>
    <dbReference type="NCBI Taxonomy" id="148448"/>
    <lineage>
        <taxon>Archaea</taxon>
        <taxon>Methanobacteriati</taxon>
        <taxon>Methanobacteriota</taxon>
        <taxon>Stenosarchaea group</taxon>
        <taxon>Halobacteria</taxon>
        <taxon>Halobacteriales</taxon>
        <taxon>Natrialbaceae</taxon>
        <taxon>Natronobacterium</taxon>
    </lineage>
</organism>
<dbReference type="RefSeq" id="WP_089788882.1">
    <property type="nucleotide sequence ID" value="NZ_FOKW01000008.1"/>
</dbReference>
<dbReference type="InterPro" id="IPR050545">
    <property type="entry name" value="Mycobact_MmpL"/>
</dbReference>
<dbReference type="InterPro" id="IPR004869">
    <property type="entry name" value="MMPL_dom"/>
</dbReference>
<dbReference type="Gene3D" id="1.20.1640.10">
    <property type="entry name" value="Multidrug efflux transporter AcrB transmembrane domain"/>
    <property type="match status" value="2"/>
</dbReference>
<feature type="region of interest" description="Disordered" evidence="6">
    <location>
        <begin position="1"/>
        <end position="92"/>
    </location>
</feature>
<keyword evidence="2" id="KW-1003">Cell membrane</keyword>
<feature type="region of interest" description="Disordered" evidence="6">
    <location>
        <begin position="104"/>
        <end position="158"/>
    </location>
</feature>
<feature type="compositionally biased region" description="Low complexity" evidence="6">
    <location>
        <begin position="48"/>
        <end position="58"/>
    </location>
</feature>
<feature type="compositionally biased region" description="Low complexity" evidence="6">
    <location>
        <begin position="69"/>
        <end position="92"/>
    </location>
</feature>
<evidence type="ECO:0000259" key="8">
    <source>
        <dbReference type="PROSITE" id="PS50156"/>
    </source>
</evidence>